<evidence type="ECO:0000313" key="4">
    <source>
        <dbReference type="EMBL" id="XDK37108.1"/>
    </source>
</evidence>
<feature type="domain" description="N-acetyltransferase" evidence="3">
    <location>
        <begin position="1"/>
        <end position="138"/>
    </location>
</feature>
<dbReference type="PROSITE" id="PS51186">
    <property type="entry name" value="GNAT"/>
    <property type="match status" value="1"/>
</dbReference>
<dbReference type="InterPro" id="IPR016181">
    <property type="entry name" value="Acyl_CoA_acyltransferase"/>
</dbReference>
<dbReference type="AlphaFoldDB" id="A0AB39I5A3"/>
<organism evidence="4">
    <name type="scientific">Pseudomonas sp. Hg7Tf</name>
    <dbReference type="NCBI Taxonomy" id="3236988"/>
    <lineage>
        <taxon>Bacteria</taxon>
        <taxon>Pseudomonadati</taxon>
        <taxon>Pseudomonadota</taxon>
        <taxon>Gammaproteobacteria</taxon>
        <taxon>Pseudomonadales</taxon>
        <taxon>Pseudomonadaceae</taxon>
        <taxon>Pseudomonas</taxon>
    </lineage>
</organism>
<evidence type="ECO:0000256" key="2">
    <source>
        <dbReference type="ARBA" id="ARBA00023315"/>
    </source>
</evidence>
<reference evidence="4" key="1">
    <citation type="submission" date="2024-07" db="EMBL/GenBank/DDBJ databases">
        <title>Identification and characteristics of a novel species of coltsfoot's symbiotic bacteria.</title>
        <authorList>
            <person name="Juszczyk A."/>
            <person name="Jasielczuk I."/>
            <person name="Gurgul A."/>
            <person name="Rogala M."/>
            <person name="Kowalczyk A."/>
            <person name="Szmatola T."/>
            <person name="Kosecka-Strojek M."/>
            <person name="Arent Z."/>
            <person name="Latowski D."/>
        </authorList>
    </citation>
    <scope>NUCLEOTIDE SEQUENCE</scope>
    <source>
        <strain evidence="4">Hg7Tf</strain>
    </source>
</reference>
<keyword evidence="1" id="KW-0808">Transferase</keyword>
<sequence>MKVEIVRIDHTQCLPLRQQVLWPDFPLEHSYVPGDEQAEHYAVTFGNQLLCCLSVFALGKGLYQIRKFATAAEFQGQGLGSALLNHAISETQKADATAITLSARESATGFYEKFGFSVSAERFERHGVRYVSMLLELSKSAD</sequence>
<dbReference type="Gene3D" id="3.40.630.30">
    <property type="match status" value="1"/>
</dbReference>
<dbReference type="CDD" id="cd04301">
    <property type="entry name" value="NAT_SF"/>
    <property type="match status" value="1"/>
</dbReference>
<evidence type="ECO:0000259" key="3">
    <source>
        <dbReference type="PROSITE" id="PS51186"/>
    </source>
</evidence>
<dbReference type="SUPFAM" id="SSF55729">
    <property type="entry name" value="Acyl-CoA N-acyltransferases (Nat)"/>
    <property type="match status" value="1"/>
</dbReference>
<keyword evidence="2" id="KW-0012">Acyltransferase</keyword>
<dbReference type="PANTHER" id="PTHR43420">
    <property type="entry name" value="ACETYLTRANSFERASE"/>
    <property type="match status" value="1"/>
</dbReference>
<protein>
    <submittedName>
        <fullName evidence="4">GNAT family N-acetyltransferase</fullName>
    </submittedName>
</protein>
<dbReference type="InterPro" id="IPR000182">
    <property type="entry name" value="GNAT_dom"/>
</dbReference>
<dbReference type="PANTHER" id="PTHR43420:SF12">
    <property type="entry name" value="N-ACETYLTRANSFERASE DOMAIN-CONTAINING PROTEIN"/>
    <property type="match status" value="1"/>
</dbReference>
<gene>
    <name evidence="4" type="ORF">AB4Y39_26085</name>
</gene>
<dbReference type="EMBL" id="CP162607">
    <property type="protein sequence ID" value="XDK37108.1"/>
    <property type="molecule type" value="Genomic_DNA"/>
</dbReference>
<evidence type="ECO:0000256" key="1">
    <source>
        <dbReference type="ARBA" id="ARBA00022679"/>
    </source>
</evidence>
<dbReference type="RefSeq" id="WP_280043276.1">
    <property type="nucleotide sequence ID" value="NZ_CP162607.1"/>
</dbReference>
<proteinExistence type="predicted"/>
<dbReference type="InterPro" id="IPR050680">
    <property type="entry name" value="YpeA/RimI_acetyltransf"/>
</dbReference>
<name>A0AB39I5A3_9PSED</name>
<dbReference type="GO" id="GO:0016747">
    <property type="term" value="F:acyltransferase activity, transferring groups other than amino-acyl groups"/>
    <property type="evidence" value="ECO:0007669"/>
    <property type="project" value="InterPro"/>
</dbReference>
<dbReference type="Pfam" id="PF13673">
    <property type="entry name" value="Acetyltransf_10"/>
    <property type="match status" value="1"/>
</dbReference>
<accession>A0AB39I5A3</accession>